<keyword evidence="1" id="KW-0812">Transmembrane</keyword>
<reference evidence="2 3" key="1">
    <citation type="submission" date="2016-10" db="EMBL/GenBank/DDBJ databases">
        <authorList>
            <person name="de Groot N.N."/>
        </authorList>
    </citation>
    <scope>NUCLEOTIDE SEQUENCE [LARGE SCALE GENOMIC DNA]</scope>
    <source>
        <strain evidence="2 3">R5</strain>
    </source>
</reference>
<evidence type="ECO:0000313" key="2">
    <source>
        <dbReference type="EMBL" id="SDC33560.1"/>
    </source>
</evidence>
<protein>
    <submittedName>
        <fullName evidence="2">Uncharacterized protein</fullName>
    </submittedName>
</protein>
<feature type="transmembrane region" description="Helical" evidence="1">
    <location>
        <begin position="56"/>
        <end position="79"/>
    </location>
</feature>
<keyword evidence="1" id="KW-1133">Transmembrane helix</keyword>
<dbReference type="AlphaFoldDB" id="A0A1G6KR84"/>
<keyword evidence="1" id="KW-0472">Membrane</keyword>
<organism evidence="2 3">
    <name type="scientific">Bradyrhizobium brasilense</name>
    <dbReference type="NCBI Taxonomy" id="1419277"/>
    <lineage>
        <taxon>Bacteria</taxon>
        <taxon>Pseudomonadati</taxon>
        <taxon>Pseudomonadota</taxon>
        <taxon>Alphaproteobacteria</taxon>
        <taxon>Hyphomicrobiales</taxon>
        <taxon>Nitrobacteraceae</taxon>
        <taxon>Bradyrhizobium</taxon>
    </lineage>
</organism>
<accession>A0A1G6KR84</accession>
<proteinExistence type="predicted"/>
<feature type="transmembrane region" description="Helical" evidence="1">
    <location>
        <begin position="12"/>
        <end position="36"/>
    </location>
</feature>
<evidence type="ECO:0000256" key="1">
    <source>
        <dbReference type="SAM" id="Phobius"/>
    </source>
</evidence>
<dbReference type="Proteomes" id="UP000199245">
    <property type="component" value="Unassembled WGS sequence"/>
</dbReference>
<gene>
    <name evidence="2" type="ORF">SAMN05216337_1002187</name>
</gene>
<evidence type="ECO:0000313" key="3">
    <source>
        <dbReference type="Proteomes" id="UP000199245"/>
    </source>
</evidence>
<sequence length="123" mass="13029">MEPGEIIPARRWPAWLGAAALLIASWIAVATLSLKVRAGSDVVAVAFPPWWRAERALLAAAAANASIVRMTAIPALLVVRPDRNGGLGRLYEAGALLTMDPQAIAGCFTADDDLGVGDDLRRR</sequence>
<name>A0A1G6KR84_9BRAD</name>
<dbReference type="EMBL" id="FMZW01000002">
    <property type="protein sequence ID" value="SDC33560.1"/>
    <property type="molecule type" value="Genomic_DNA"/>
</dbReference>